<evidence type="ECO:0000256" key="1">
    <source>
        <dbReference type="SAM" id="SignalP"/>
    </source>
</evidence>
<protein>
    <submittedName>
        <fullName evidence="2">Uncharacterized protein</fullName>
    </submittedName>
</protein>
<proteinExistence type="predicted"/>
<dbReference type="RefSeq" id="WP_216083632.1">
    <property type="nucleotide sequence ID" value="NZ_CACTIB010000031.1"/>
</dbReference>
<keyword evidence="1" id="KW-0732">Signal</keyword>
<dbReference type="EMBL" id="BIMN01000002">
    <property type="protein sequence ID" value="GCE63578.1"/>
    <property type="molecule type" value="Genomic_DNA"/>
</dbReference>
<accession>A0A478FPY4</accession>
<dbReference type="AlphaFoldDB" id="A0A478FPY4"/>
<dbReference type="Proteomes" id="UP000324831">
    <property type="component" value="Unassembled WGS sequence"/>
</dbReference>
<evidence type="ECO:0000313" key="2">
    <source>
        <dbReference type="EMBL" id="GCE63578.1"/>
    </source>
</evidence>
<feature type="chain" id="PRO_5019749692" evidence="1">
    <location>
        <begin position="27"/>
        <end position="149"/>
    </location>
</feature>
<reference evidence="2 3" key="1">
    <citation type="submission" date="2019-01" db="EMBL/GenBank/DDBJ databases">
        <title>Draft genome sequences of Candidatus Mycoplasma haemohominis SWG34-3 identified from a patient with pyrexia, anemia and liver dysfunction.</title>
        <authorList>
            <person name="Sekizuka T."/>
            <person name="Hattori N."/>
            <person name="Katano H."/>
            <person name="Takuma T."/>
            <person name="Ito T."/>
            <person name="Arai N."/>
            <person name="Yanai R."/>
            <person name="Ishii S."/>
            <person name="Miura Y."/>
            <person name="Tokunaga T."/>
            <person name="Watanabe H."/>
            <person name="Nomura N."/>
            <person name="Eguchi J."/>
            <person name="Arai T."/>
            <person name="Hasegawa H."/>
            <person name="Nakamaki T."/>
            <person name="Wakita T."/>
            <person name="Niki Y."/>
            <person name="Kuroda M."/>
        </authorList>
    </citation>
    <scope>NUCLEOTIDE SEQUENCE [LARGE SCALE GENOMIC DNA]</scope>
    <source>
        <strain evidence="2">SWG34-3</strain>
    </source>
</reference>
<sequence length="149" mass="16391">MSTQAIVGAAAGAVLLGGGGTLAAYAAGAFSNDTYFIKAKREFTEKSYIAEKEEEMKGWLTQQNKETTYKTDLKNNIKKMTGISKTAPTEDKVNKLQGETAPTTAEAKEIYDYAKNWCESKKETVYKGEESEAEFEIFKKVCFVNSPVA</sequence>
<evidence type="ECO:0000313" key="3">
    <source>
        <dbReference type="Proteomes" id="UP000324831"/>
    </source>
</evidence>
<name>A0A478FPY4_9MOLU</name>
<feature type="signal peptide" evidence="1">
    <location>
        <begin position="1"/>
        <end position="26"/>
    </location>
</feature>
<organism evidence="2 3">
    <name type="scientific">Candidatus Mycoplasma haematohominis</name>
    <dbReference type="NCBI Taxonomy" id="1494318"/>
    <lineage>
        <taxon>Bacteria</taxon>
        <taxon>Bacillati</taxon>
        <taxon>Mycoplasmatota</taxon>
        <taxon>Mollicutes</taxon>
        <taxon>Mycoplasmataceae</taxon>
        <taxon>Mycoplasma</taxon>
    </lineage>
</organism>
<comment type="caution">
    <text evidence="2">The sequence shown here is derived from an EMBL/GenBank/DDBJ whole genome shotgun (WGS) entry which is preliminary data.</text>
</comment>
<gene>
    <name evidence="2" type="ORF">MHSWG343_05750</name>
</gene>